<evidence type="ECO:0000256" key="1">
    <source>
        <dbReference type="ARBA" id="ARBA00004141"/>
    </source>
</evidence>
<accession>A0A8T2U3V7</accession>
<evidence type="ECO:0000256" key="5">
    <source>
        <dbReference type="ARBA" id="ARBA00023136"/>
    </source>
</evidence>
<feature type="transmembrane region" description="Helical" evidence="7">
    <location>
        <begin position="482"/>
        <end position="499"/>
    </location>
</feature>
<evidence type="ECO:0000256" key="4">
    <source>
        <dbReference type="ARBA" id="ARBA00022989"/>
    </source>
</evidence>
<name>A0A8T2U3V7_CERRI</name>
<keyword evidence="3 7" id="KW-0812">Transmembrane</keyword>
<organism evidence="8 9">
    <name type="scientific">Ceratopteris richardii</name>
    <name type="common">Triangle waterfern</name>
    <dbReference type="NCBI Taxonomy" id="49495"/>
    <lineage>
        <taxon>Eukaryota</taxon>
        <taxon>Viridiplantae</taxon>
        <taxon>Streptophyta</taxon>
        <taxon>Embryophyta</taxon>
        <taxon>Tracheophyta</taxon>
        <taxon>Polypodiopsida</taxon>
        <taxon>Polypodiidae</taxon>
        <taxon>Polypodiales</taxon>
        <taxon>Pteridineae</taxon>
        <taxon>Pteridaceae</taxon>
        <taxon>Parkerioideae</taxon>
        <taxon>Ceratopteris</taxon>
    </lineage>
</organism>
<feature type="transmembrane region" description="Helical" evidence="7">
    <location>
        <begin position="31"/>
        <end position="52"/>
    </location>
</feature>
<dbReference type="GO" id="GO:0016020">
    <property type="term" value="C:membrane"/>
    <property type="evidence" value="ECO:0007669"/>
    <property type="project" value="UniProtKB-SubCell"/>
</dbReference>
<dbReference type="AlphaFoldDB" id="A0A8T2U3V7"/>
<evidence type="ECO:0000313" key="8">
    <source>
        <dbReference type="EMBL" id="KAH7430831.1"/>
    </source>
</evidence>
<dbReference type="Pfam" id="PF04791">
    <property type="entry name" value="LMBR1"/>
    <property type="match status" value="1"/>
</dbReference>
<evidence type="ECO:0008006" key="10">
    <source>
        <dbReference type="Google" id="ProtNLM"/>
    </source>
</evidence>
<feature type="transmembrane region" description="Helical" evidence="7">
    <location>
        <begin position="72"/>
        <end position="91"/>
    </location>
</feature>
<evidence type="ECO:0000256" key="2">
    <source>
        <dbReference type="ARBA" id="ARBA00010487"/>
    </source>
</evidence>
<dbReference type="OrthoDB" id="203099at2759"/>
<evidence type="ECO:0000256" key="6">
    <source>
        <dbReference type="SAM" id="MobiDB-lite"/>
    </source>
</evidence>
<dbReference type="InterPro" id="IPR051584">
    <property type="entry name" value="GPCR-associated_LMBR1"/>
</dbReference>
<protein>
    <recommendedName>
        <fullName evidence="10">LMBR1-like membrane protein</fullName>
    </recommendedName>
</protein>
<comment type="caution">
    <text evidence="8">The sequence shown here is derived from an EMBL/GenBank/DDBJ whole genome shotgun (WGS) entry which is preliminary data.</text>
</comment>
<keyword evidence="4 7" id="KW-1133">Transmembrane helix</keyword>
<dbReference type="PANTHER" id="PTHR21355">
    <property type="entry name" value="G-PROTEIN COUPLED RECEPTOR-ASSOCIATED PROTEIN LMBRD2"/>
    <property type="match status" value="1"/>
</dbReference>
<keyword evidence="5 7" id="KW-0472">Membrane</keyword>
<gene>
    <name evidence="8" type="ORF">KP509_08G016900</name>
</gene>
<reference evidence="8" key="1">
    <citation type="submission" date="2021-08" db="EMBL/GenBank/DDBJ databases">
        <title>WGS assembly of Ceratopteris richardii.</title>
        <authorList>
            <person name="Marchant D.B."/>
            <person name="Chen G."/>
            <person name="Jenkins J."/>
            <person name="Shu S."/>
            <person name="Leebens-Mack J."/>
            <person name="Grimwood J."/>
            <person name="Schmutz J."/>
            <person name="Soltis P."/>
            <person name="Soltis D."/>
            <person name="Chen Z.-H."/>
        </authorList>
    </citation>
    <scope>NUCLEOTIDE SEQUENCE</scope>
    <source>
        <strain evidence="8">Whitten #5841</strain>
        <tissue evidence="8">Leaf</tissue>
    </source>
</reference>
<feature type="transmembrane region" description="Helical" evidence="7">
    <location>
        <begin position="386"/>
        <end position="407"/>
    </location>
</feature>
<sequence length="746" mass="84055">MWMFYAFGLPLTLGMVVTTLKYFAGPDVSRYVHTAVGYTWFCSLSIIVLVPADIWTTLSNGSNSGINLLWSWSYWSTFCLTWLIVPLLQGYEDAGDFTFTQRLKTSVHVNLVFYLSVGSVGLLGIAILLALHKLQWNRVMGLAIACSNTFGLVTGAFLLGFGLLEIPRSLWRNADWTYRHKRLSHKVAKVAVSLDDAHQELSTAIVIAQATSNQMSRRDPLRPCMDVIDKMLLQMAEEDPSFKPSGGRMGESDMDYDADEKSMAALRRRLQKARYFYGRFKSEYISRVQEALGLEDTIKNFDNGKSQNWRYVSSLHRVQPGPLSSYVEIGEWFWRCYFKPLFQRALALTLGLMSFALLFAEATLLPNKVDLSLFSLLIKALGQQEILVQTVAFIPLVYMCACTYFSLFKLGMFTFYYLTPKYTSSVSLLMICSMVARYAPPIAYNFLNLLRLGDGNLETTFEKRMGKMDEAAPFFNDSFNRIYPLFMVVYTILIASNFFDRMINFFGSWHKFLFKLETEDADGFDTSGLIILHKERGWIEQGHSIGENVVPLARNFANLSGDVEAEAMLMKTADVKLKNDLQSQYGNAQSNERDPLASNALKTRQSDEYRSSYASRSSTAAKYISGKSKALLPSPDTSKSIHDTSSLSTVQEKNILSANSQSNTTVGPFSSGLRWNALKSGFQDLKLNLAGKRFAPLRQTDETGPHTSRTLTSPSDTLESIFENLKRKPGSRDFDDDTMDIRLLGS</sequence>
<dbReference type="InterPro" id="IPR006876">
    <property type="entry name" value="LMBR1-like_membr_prot"/>
</dbReference>
<keyword evidence="9" id="KW-1185">Reference proteome</keyword>
<comment type="similarity">
    <text evidence="2">Belongs to the LIMR family.</text>
</comment>
<feature type="transmembrane region" description="Helical" evidence="7">
    <location>
        <begin position="142"/>
        <end position="164"/>
    </location>
</feature>
<dbReference type="OMA" id="IYNQCIH"/>
<evidence type="ECO:0000256" key="3">
    <source>
        <dbReference type="ARBA" id="ARBA00022692"/>
    </source>
</evidence>
<evidence type="ECO:0000256" key="7">
    <source>
        <dbReference type="SAM" id="Phobius"/>
    </source>
</evidence>
<evidence type="ECO:0000313" key="9">
    <source>
        <dbReference type="Proteomes" id="UP000825935"/>
    </source>
</evidence>
<proteinExistence type="inferred from homology"/>
<dbReference type="EMBL" id="CM035413">
    <property type="protein sequence ID" value="KAH7430831.1"/>
    <property type="molecule type" value="Genomic_DNA"/>
</dbReference>
<dbReference type="Proteomes" id="UP000825935">
    <property type="component" value="Chromosome 8"/>
</dbReference>
<feature type="transmembrane region" description="Helical" evidence="7">
    <location>
        <begin position="111"/>
        <end position="130"/>
    </location>
</feature>
<comment type="subcellular location">
    <subcellularLocation>
        <location evidence="1">Membrane</location>
        <topology evidence="1">Multi-pass membrane protein</topology>
    </subcellularLocation>
</comment>
<feature type="transmembrane region" description="Helical" evidence="7">
    <location>
        <begin position="345"/>
        <end position="366"/>
    </location>
</feature>
<dbReference type="PANTHER" id="PTHR21355:SF0">
    <property type="entry name" value="G-PROTEIN COUPLED RECEPTOR-ASSOCIATED PROTEIN LMBRD2"/>
    <property type="match status" value="1"/>
</dbReference>
<feature type="region of interest" description="Disordered" evidence="6">
    <location>
        <begin position="586"/>
        <end position="613"/>
    </location>
</feature>
<feature type="transmembrane region" description="Helical" evidence="7">
    <location>
        <begin position="6"/>
        <end position="24"/>
    </location>
</feature>